<name>A0A3S5CN16_9PLAT</name>
<proteinExistence type="predicted"/>
<evidence type="ECO:0000256" key="1">
    <source>
        <dbReference type="SAM" id="MobiDB-lite"/>
    </source>
</evidence>
<sequence length="336" mass="36703">MLTQHGVLANSCPRAEPLFRLVQLGLRPILQAKPTFPRRTDAQSVVKAFPLHLANCHDAWLHLACTCPSGSYPVVLGESRSPDYTPVDFDSVNVAQGSGGWTDPSANVAEGGSRHDLGDGPAPGDGPLGQEMVVCLPGFRAYRLGANALLEIVGRMDEKSTPFGVGARVQHPLNSVARPRAALEAGQLPPWARSGGSTLQTIWSQSDTDLSQVMGSRERSTAIGEGMKTNATYKNNLKSRVMSGESRRNLGKSTSNLALISHFRGIAEATNNRHGNDVKRTLKTISEEPIQNKEYFSMKEKQEFFQIRIKTRRSHGILAAIYKDEMNYILLTVIIL</sequence>
<gene>
    <name evidence="2" type="ORF">PXEA_LOCUS15727</name>
</gene>
<organism evidence="2 3">
    <name type="scientific">Protopolystoma xenopodis</name>
    <dbReference type="NCBI Taxonomy" id="117903"/>
    <lineage>
        <taxon>Eukaryota</taxon>
        <taxon>Metazoa</taxon>
        <taxon>Spiralia</taxon>
        <taxon>Lophotrochozoa</taxon>
        <taxon>Platyhelminthes</taxon>
        <taxon>Monogenea</taxon>
        <taxon>Polyopisthocotylea</taxon>
        <taxon>Polystomatidea</taxon>
        <taxon>Polystomatidae</taxon>
        <taxon>Protopolystoma</taxon>
    </lineage>
</organism>
<protein>
    <submittedName>
        <fullName evidence="2">Uncharacterized protein</fullName>
    </submittedName>
</protein>
<dbReference type="Proteomes" id="UP000784294">
    <property type="component" value="Unassembled WGS sequence"/>
</dbReference>
<accession>A0A3S5CN16</accession>
<evidence type="ECO:0000313" key="2">
    <source>
        <dbReference type="EMBL" id="VEL22287.1"/>
    </source>
</evidence>
<evidence type="ECO:0000313" key="3">
    <source>
        <dbReference type="Proteomes" id="UP000784294"/>
    </source>
</evidence>
<dbReference type="AlphaFoldDB" id="A0A3S5CN16"/>
<keyword evidence="3" id="KW-1185">Reference proteome</keyword>
<comment type="caution">
    <text evidence="2">The sequence shown here is derived from an EMBL/GenBank/DDBJ whole genome shotgun (WGS) entry which is preliminary data.</text>
</comment>
<reference evidence="2" key="1">
    <citation type="submission" date="2018-11" db="EMBL/GenBank/DDBJ databases">
        <authorList>
            <consortium name="Pathogen Informatics"/>
        </authorList>
    </citation>
    <scope>NUCLEOTIDE SEQUENCE</scope>
</reference>
<feature type="region of interest" description="Disordered" evidence="1">
    <location>
        <begin position="96"/>
        <end position="124"/>
    </location>
</feature>
<dbReference type="EMBL" id="CAAALY010055608">
    <property type="protein sequence ID" value="VEL22287.1"/>
    <property type="molecule type" value="Genomic_DNA"/>
</dbReference>